<dbReference type="RefSeq" id="XP_041295107.1">
    <property type="nucleotide sequence ID" value="XM_041441263.1"/>
</dbReference>
<evidence type="ECO:0000313" key="2">
    <source>
        <dbReference type="EMBL" id="KAG2112050.1"/>
    </source>
</evidence>
<gene>
    <name evidence="2" type="ORF">F5147DRAFT_771609</name>
</gene>
<sequence>MPRQSIRKYLLNAVDQAALALARMQAQDILDDWSDLESETDSDSDSLSTSNDDDISHLDESNNVTMSYDRLQDTITALHDKVKRVHVLHKPDEPPPQAPQLHMLVHHEEHRPHLFQQKLCVNPEIFDNILDHISDHPIFQNQSNNPQLPISI</sequence>
<dbReference type="Proteomes" id="UP000823399">
    <property type="component" value="Unassembled WGS sequence"/>
</dbReference>
<dbReference type="EMBL" id="JABBWM010000016">
    <property type="protein sequence ID" value="KAG2112050.1"/>
    <property type="molecule type" value="Genomic_DNA"/>
</dbReference>
<name>A0A9P7JWA3_9AGAM</name>
<reference evidence="2" key="1">
    <citation type="journal article" date="2020" name="New Phytol.">
        <title>Comparative genomics reveals dynamic genome evolution in host specialist ectomycorrhizal fungi.</title>
        <authorList>
            <person name="Lofgren L.A."/>
            <person name="Nguyen N.H."/>
            <person name="Vilgalys R."/>
            <person name="Ruytinx J."/>
            <person name="Liao H.L."/>
            <person name="Branco S."/>
            <person name="Kuo A."/>
            <person name="LaButti K."/>
            <person name="Lipzen A."/>
            <person name="Andreopoulos W."/>
            <person name="Pangilinan J."/>
            <person name="Riley R."/>
            <person name="Hundley H."/>
            <person name="Na H."/>
            <person name="Barry K."/>
            <person name="Grigoriev I.V."/>
            <person name="Stajich J.E."/>
            <person name="Kennedy P.G."/>
        </authorList>
    </citation>
    <scope>NUCLEOTIDE SEQUENCE</scope>
    <source>
        <strain evidence="2">FC423</strain>
    </source>
</reference>
<protein>
    <submittedName>
        <fullName evidence="2">Uncharacterized protein</fullName>
    </submittedName>
</protein>
<proteinExistence type="predicted"/>
<comment type="caution">
    <text evidence="2">The sequence shown here is derived from an EMBL/GenBank/DDBJ whole genome shotgun (WGS) entry which is preliminary data.</text>
</comment>
<evidence type="ECO:0000256" key="1">
    <source>
        <dbReference type="SAM" id="MobiDB-lite"/>
    </source>
</evidence>
<feature type="region of interest" description="Disordered" evidence="1">
    <location>
        <begin position="36"/>
        <end position="63"/>
    </location>
</feature>
<accession>A0A9P7JWA3</accession>
<dbReference type="AlphaFoldDB" id="A0A9P7JWA3"/>
<organism evidence="2 3">
    <name type="scientific">Suillus discolor</name>
    <dbReference type="NCBI Taxonomy" id="1912936"/>
    <lineage>
        <taxon>Eukaryota</taxon>
        <taxon>Fungi</taxon>
        <taxon>Dikarya</taxon>
        <taxon>Basidiomycota</taxon>
        <taxon>Agaricomycotina</taxon>
        <taxon>Agaricomycetes</taxon>
        <taxon>Agaricomycetidae</taxon>
        <taxon>Boletales</taxon>
        <taxon>Suillineae</taxon>
        <taxon>Suillaceae</taxon>
        <taxon>Suillus</taxon>
    </lineage>
</organism>
<dbReference type="GeneID" id="64703522"/>
<dbReference type="OrthoDB" id="2687688at2759"/>
<keyword evidence="3" id="KW-1185">Reference proteome</keyword>
<evidence type="ECO:0000313" key="3">
    <source>
        <dbReference type="Proteomes" id="UP000823399"/>
    </source>
</evidence>